<dbReference type="InterPro" id="IPR053029">
    <property type="entry name" value="RNA_pol_I-specific_init_factor"/>
</dbReference>
<dbReference type="Pfam" id="PF04090">
    <property type="entry name" value="Rrn11"/>
    <property type="match status" value="1"/>
</dbReference>
<dbReference type="GO" id="GO:0070860">
    <property type="term" value="C:RNA polymerase I core factor complex"/>
    <property type="evidence" value="ECO:0007669"/>
    <property type="project" value="TreeGrafter"/>
</dbReference>
<name>A0AAN6D993_9ASCO</name>
<protein>
    <submittedName>
        <fullName evidence="1">Uncharacterized protein</fullName>
    </submittedName>
</protein>
<organism evidence="1 2">
    <name type="scientific">Ogataea haglerorum</name>
    <dbReference type="NCBI Taxonomy" id="1937702"/>
    <lineage>
        <taxon>Eukaryota</taxon>
        <taxon>Fungi</taxon>
        <taxon>Dikarya</taxon>
        <taxon>Ascomycota</taxon>
        <taxon>Saccharomycotina</taxon>
        <taxon>Pichiomycetes</taxon>
        <taxon>Pichiales</taxon>
        <taxon>Pichiaceae</taxon>
        <taxon>Ogataea</taxon>
    </lineage>
</organism>
<dbReference type="GO" id="GO:0001181">
    <property type="term" value="F:RNA polymerase I general transcription initiation factor activity"/>
    <property type="evidence" value="ECO:0007669"/>
    <property type="project" value="InterPro"/>
</dbReference>
<dbReference type="GO" id="GO:0017025">
    <property type="term" value="F:TBP-class protein binding"/>
    <property type="evidence" value="ECO:0007669"/>
    <property type="project" value="TreeGrafter"/>
</dbReference>
<reference evidence="1" key="1">
    <citation type="journal article" date="2021" name="G3 (Bethesda)">
        <title>Genomic diversity, chromosomal rearrangements, and interspecies hybridization in the ogataea polymorpha species complex.</title>
        <authorList>
            <person name="Hanson S.J."/>
            <person name="Cinneide E.O."/>
            <person name="Salzberg L.I."/>
            <person name="Wolfe K.H."/>
            <person name="McGowan J."/>
            <person name="Fitzpatrick D.A."/>
            <person name="Matlin K."/>
        </authorList>
    </citation>
    <scope>NUCLEOTIDE SEQUENCE</scope>
    <source>
        <strain evidence="1">83-405-1</strain>
    </source>
</reference>
<dbReference type="PANTHER" id="PTHR28244">
    <property type="entry name" value="RNA POLYMERASE I-SPECIFIC TRANSCRIPTION INITIATION FACTOR RRN11"/>
    <property type="match status" value="1"/>
</dbReference>
<dbReference type="GO" id="GO:0001164">
    <property type="term" value="F:RNA polymerase I core promoter sequence-specific DNA binding"/>
    <property type="evidence" value="ECO:0007669"/>
    <property type="project" value="InterPro"/>
</dbReference>
<sequence>MYVHELIRKSQKNKYSMAFLHYSSALDSDFANRRRIQLAKRVGKYAASQIASQSGKRIFNPDNRPKNANKRNGILESSYERWIGNGSPSLVEREAPERARAYSNEDPELQTLICGDEIIPSQTGIARSHVNARGSLQSHVRMLNELLHINLMQGRWETSYRIFALLVRVYGTDTRELWPVGLEILKRLNEKETGCEDDPIKARARPSDGVPRRYQPKIFRFLRFLQNSHDAKSSEIVGRYPYQVVDNALDERLDEDADKKDYQTHHFLRLETAPLFKSGSKTHLAMYVVSLLWELTVAGQQTQFYELEEMLKLNFSRESYVLQYLKGINKIREGLKLERDGKPGAGDAISEGEAILREMDLE</sequence>
<accession>A0AAN6D993</accession>
<dbReference type="InterPro" id="IPR007224">
    <property type="entry name" value="TIF_Rrn11"/>
</dbReference>
<dbReference type="AlphaFoldDB" id="A0AAN6D993"/>
<dbReference type="Proteomes" id="UP000738402">
    <property type="component" value="Unassembled WGS sequence"/>
</dbReference>
<gene>
    <name evidence="1" type="ORF">KL933_000965</name>
</gene>
<dbReference type="EMBL" id="JAHLUH010000002">
    <property type="protein sequence ID" value="KAG7729885.1"/>
    <property type="molecule type" value="Genomic_DNA"/>
</dbReference>
<evidence type="ECO:0000313" key="2">
    <source>
        <dbReference type="Proteomes" id="UP000738402"/>
    </source>
</evidence>
<proteinExistence type="predicted"/>
<evidence type="ECO:0000313" key="1">
    <source>
        <dbReference type="EMBL" id="KAG7729885.1"/>
    </source>
</evidence>
<comment type="caution">
    <text evidence="1">The sequence shown here is derived from an EMBL/GenBank/DDBJ whole genome shotgun (WGS) entry which is preliminary data.</text>
</comment>
<dbReference type="PANTHER" id="PTHR28244:SF1">
    <property type="entry name" value="RNA POLYMERASE I-SPECIFIC TRANSCRIPTION INITIATION FACTOR RRN11"/>
    <property type="match status" value="1"/>
</dbReference>
<dbReference type="GO" id="GO:0042790">
    <property type="term" value="P:nucleolar large rRNA transcription by RNA polymerase I"/>
    <property type="evidence" value="ECO:0007669"/>
    <property type="project" value="TreeGrafter"/>
</dbReference>